<keyword evidence="9" id="KW-1185">Reference proteome</keyword>
<comment type="catalytic activity">
    <reaction evidence="7">
        <text>L-cysteinyl-[protein] + hexadecanoyl-CoA = S-hexadecanoyl-L-cysteinyl-[protein] + CoA</text>
        <dbReference type="Rhea" id="RHEA:36683"/>
        <dbReference type="Rhea" id="RHEA-COMP:10131"/>
        <dbReference type="Rhea" id="RHEA-COMP:11032"/>
        <dbReference type="ChEBI" id="CHEBI:29950"/>
        <dbReference type="ChEBI" id="CHEBI:57287"/>
        <dbReference type="ChEBI" id="CHEBI:57379"/>
        <dbReference type="ChEBI" id="CHEBI:74151"/>
        <dbReference type="EC" id="2.3.1.225"/>
    </reaction>
</comment>
<keyword evidence="2 7" id="KW-0808">Transferase</keyword>
<evidence type="ECO:0000313" key="10">
    <source>
        <dbReference type="RefSeq" id="XP_017028137.1"/>
    </source>
</evidence>
<evidence type="ECO:0000256" key="2">
    <source>
        <dbReference type="ARBA" id="ARBA00022679"/>
    </source>
</evidence>
<keyword evidence="6 7" id="KW-0012">Acyltransferase</keyword>
<dbReference type="GO" id="GO:0016020">
    <property type="term" value="C:membrane"/>
    <property type="evidence" value="ECO:0007669"/>
    <property type="project" value="UniProtKB-SubCell"/>
</dbReference>
<proteinExistence type="inferred from homology"/>
<comment type="domain">
    <text evidence="7">The DHHC domain is required for palmitoyltransferase activity.</text>
</comment>
<feature type="transmembrane region" description="Helical" evidence="7">
    <location>
        <begin position="56"/>
        <end position="73"/>
    </location>
</feature>
<sequence>MCFVVNVCKRFANENPKVFVTITHPYCVGLLLVGTAFFFLADMLYVVPFIFDTSGAMYKLAWLVAAFIIYNILGNQLACYLTDTSVASLPEERRFPKTEEEHLWAYCDVCKMKVPPRAWHCKLCKFCVLRRDHHCIFTATCIGHKNYRYFFWLQFYLALGTGLSMGCHLLAVVVNKDFQNRYVLVWIIKSVLKRENNVHAGNWNEFLWQNWLLMLNTYALAFSLLMLPYQLPIFYLNTTFYTGSELRYNLGLRSNIKLLLGRRGFWTFISPWIHSPLPHDGTSWEEMKPLDISNF</sequence>
<dbReference type="OrthoDB" id="302728at2759"/>
<feature type="transmembrane region" description="Helical" evidence="7">
    <location>
        <begin position="26"/>
        <end position="50"/>
    </location>
</feature>
<evidence type="ECO:0000256" key="5">
    <source>
        <dbReference type="ARBA" id="ARBA00023136"/>
    </source>
</evidence>
<evidence type="ECO:0000256" key="3">
    <source>
        <dbReference type="ARBA" id="ARBA00022692"/>
    </source>
</evidence>
<organism evidence="9 10">
    <name type="scientific">Drosophila kikkawai</name>
    <name type="common">Fruit fly</name>
    <dbReference type="NCBI Taxonomy" id="30033"/>
    <lineage>
        <taxon>Eukaryota</taxon>
        <taxon>Metazoa</taxon>
        <taxon>Ecdysozoa</taxon>
        <taxon>Arthropoda</taxon>
        <taxon>Hexapoda</taxon>
        <taxon>Insecta</taxon>
        <taxon>Pterygota</taxon>
        <taxon>Neoptera</taxon>
        <taxon>Endopterygota</taxon>
        <taxon>Diptera</taxon>
        <taxon>Brachycera</taxon>
        <taxon>Muscomorpha</taxon>
        <taxon>Ephydroidea</taxon>
        <taxon>Drosophilidae</taxon>
        <taxon>Drosophila</taxon>
        <taxon>Sophophora</taxon>
    </lineage>
</organism>
<dbReference type="Proteomes" id="UP001652661">
    <property type="component" value="Chromosome 3L"/>
</dbReference>
<keyword evidence="4 7" id="KW-1133">Transmembrane helix</keyword>
<comment type="subcellular location">
    <subcellularLocation>
        <location evidence="1">Membrane</location>
        <topology evidence="1">Multi-pass membrane protein</topology>
    </subcellularLocation>
</comment>
<evidence type="ECO:0000256" key="1">
    <source>
        <dbReference type="ARBA" id="ARBA00004141"/>
    </source>
</evidence>
<evidence type="ECO:0000256" key="6">
    <source>
        <dbReference type="ARBA" id="ARBA00023315"/>
    </source>
</evidence>
<dbReference type="InterPro" id="IPR039859">
    <property type="entry name" value="PFA4/ZDH16/20/ERF2-like"/>
</dbReference>
<evidence type="ECO:0000313" key="9">
    <source>
        <dbReference type="Proteomes" id="UP001652661"/>
    </source>
</evidence>
<dbReference type="Pfam" id="PF01529">
    <property type="entry name" value="DHHC"/>
    <property type="match status" value="1"/>
</dbReference>
<feature type="transmembrane region" description="Helical" evidence="7">
    <location>
        <begin position="211"/>
        <end position="229"/>
    </location>
</feature>
<comment type="similarity">
    <text evidence="7">Belongs to the DHHC palmitoyltransferase family.</text>
</comment>
<dbReference type="OMA" id="CKYIANA"/>
<keyword evidence="5 7" id="KW-0472">Membrane</keyword>
<feature type="transmembrane region" description="Helical" evidence="7">
    <location>
        <begin position="155"/>
        <end position="174"/>
    </location>
</feature>
<evidence type="ECO:0000256" key="7">
    <source>
        <dbReference type="RuleBase" id="RU079119"/>
    </source>
</evidence>
<dbReference type="PANTHER" id="PTHR12246">
    <property type="entry name" value="PALMITOYLTRANSFERASE ZDHHC16"/>
    <property type="match status" value="1"/>
</dbReference>
<dbReference type="AlphaFoldDB" id="A0A6P4IGQ2"/>
<dbReference type="GO" id="GO:0019706">
    <property type="term" value="F:protein-cysteine S-palmitoyltransferase activity"/>
    <property type="evidence" value="ECO:0007669"/>
    <property type="project" value="UniProtKB-EC"/>
</dbReference>
<keyword evidence="3 7" id="KW-0812">Transmembrane</keyword>
<dbReference type="GeneID" id="108078696"/>
<name>A0A6P4IGQ2_DROKI</name>
<accession>A0A6P4IGQ2</accession>
<dbReference type="PROSITE" id="PS50216">
    <property type="entry name" value="DHHC"/>
    <property type="match status" value="1"/>
</dbReference>
<dbReference type="EC" id="2.3.1.225" evidence="7"/>
<feature type="domain" description="Palmitoyltransferase DHHC" evidence="8">
    <location>
        <begin position="104"/>
        <end position="241"/>
    </location>
</feature>
<protein>
    <recommendedName>
        <fullName evidence="7">Palmitoyltransferase</fullName>
        <ecNumber evidence="7">2.3.1.225</ecNumber>
    </recommendedName>
</protein>
<dbReference type="InterPro" id="IPR001594">
    <property type="entry name" value="Palmitoyltrfase_DHHC"/>
</dbReference>
<gene>
    <name evidence="10" type="primary">LOC108078696</name>
</gene>
<evidence type="ECO:0000259" key="8">
    <source>
        <dbReference type="Pfam" id="PF01529"/>
    </source>
</evidence>
<reference evidence="10" key="1">
    <citation type="submission" date="2025-08" db="UniProtKB">
        <authorList>
            <consortium name="RefSeq"/>
        </authorList>
    </citation>
    <scope>IDENTIFICATION</scope>
    <source>
        <strain evidence="10">14028-0561.14</strain>
        <tissue evidence="10">Whole fly</tissue>
    </source>
</reference>
<evidence type="ECO:0000256" key="4">
    <source>
        <dbReference type="ARBA" id="ARBA00022989"/>
    </source>
</evidence>
<dbReference type="RefSeq" id="XP_017028137.1">
    <property type="nucleotide sequence ID" value="XM_017172648.3"/>
</dbReference>